<organism evidence="8 9">
    <name type="scientific">Uncinocarpus reesii (strain UAMH 1704)</name>
    <dbReference type="NCBI Taxonomy" id="336963"/>
    <lineage>
        <taxon>Eukaryota</taxon>
        <taxon>Fungi</taxon>
        <taxon>Dikarya</taxon>
        <taxon>Ascomycota</taxon>
        <taxon>Pezizomycotina</taxon>
        <taxon>Eurotiomycetes</taxon>
        <taxon>Eurotiomycetidae</taxon>
        <taxon>Onygenales</taxon>
        <taxon>Onygenaceae</taxon>
        <taxon>Uncinocarpus</taxon>
    </lineage>
</organism>
<dbReference type="RefSeq" id="XP_002542111.1">
    <property type="nucleotide sequence ID" value="XM_002542065.1"/>
</dbReference>
<gene>
    <name evidence="8" type="ORF">UREG_01627</name>
</gene>
<name>C4JJ20_UNCRE</name>
<dbReference type="KEGG" id="ure:UREG_01627"/>
<evidence type="ECO:0000256" key="3">
    <source>
        <dbReference type="ARBA" id="ARBA00022980"/>
    </source>
</evidence>
<comment type="subcellular location">
    <subcellularLocation>
        <location evidence="1">Mitochondrion</location>
    </subcellularLocation>
</comment>
<dbReference type="HOGENOM" id="CLU_1267738_0_0_1"/>
<evidence type="ECO:0000256" key="4">
    <source>
        <dbReference type="ARBA" id="ARBA00023128"/>
    </source>
</evidence>
<dbReference type="InterPro" id="IPR018305">
    <property type="entry name" value="Ribosomal_m50"/>
</dbReference>
<dbReference type="OrthoDB" id="6220758at2759"/>
<dbReference type="Proteomes" id="UP000002058">
    <property type="component" value="Unassembled WGS sequence"/>
</dbReference>
<keyword evidence="9" id="KW-1185">Reference proteome</keyword>
<reference evidence="9" key="1">
    <citation type="journal article" date="2009" name="Genome Res.">
        <title>Comparative genomic analyses of the human fungal pathogens Coccidioides and their relatives.</title>
        <authorList>
            <person name="Sharpton T.J."/>
            <person name="Stajich J.E."/>
            <person name="Rounsley S.D."/>
            <person name="Gardner M.J."/>
            <person name="Wortman J.R."/>
            <person name="Jordar V.S."/>
            <person name="Maiti R."/>
            <person name="Kodira C.D."/>
            <person name="Neafsey D.E."/>
            <person name="Zeng Q."/>
            <person name="Hung C.-Y."/>
            <person name="McMahan C."/>
            <person name="Muszewska A."/>
            <person name="Grynberg M."/>
            <person name="Mandel M.A."/>
            <person name="Kellner E.M."/>
            <person name="Barker B.M."/>
            <person name="Galgiani J.N."/>
            <person name="Orbach M.J."/>
            <person name="Kirkland T.N."/>
            <person name="Cole G.T."/>
            <person name="Henn M.R."/>
            <person name="Birren B.W."/>
            <person name="Taylor J.W."/>
        </authorList>
    </citation>
    <scope>NUCLEOTIDE SEQUENCE [LARGE SCALE GENOMIC DNA]</scope>
    <source>
        <strain evidence="9">UAMH 1704</strain>
    </source>
</reference>
<dbReference type="EMBL" id="CH476615">
    <property type="protein sequence ID" value="EEP76778.1"/>
    <property type="molecule type" value="Genomic_DNA"/>
</dbReference>
<dbReference type="GO" id="GO:0005739">
    <property type="term" value="C:mitochondrion"/>
    <property type="evidence" value="ECO:0007669"/>
    <property type="project" value="UniProtKB-SubCell"/>
</dbReference>
<keyword evidence="3" id="KW-0689">Ribosomal protein</keyword>
<feature type="region of interest" description="Disordered" evidence="7">
    <location>
        <begin position="66"/>
        <end position="88"/>
    </location>
</feature>
<evidence type="ECO:0000313" key="9">
    <source>
        <dbReference type="Proteomes" id="UP000002058"/>
    </source>
</evidence>
<evidence type="ECO:0000256" key="1">
    <source>
        <dbReference type="ARBA" id="ARBA00004173"/>
    </source>
</evidence>
<dbReference type="eggNOG" id="ENOG502S9FC">
    <property type="taxonomic scope" value="Eukaryota"/>
</dbReference>
<dbReference type="GeneID" id="8438596"/>
<dbReference type="STRING" id="336963.C4JJ20"/>
<keyword evidence="4" id="KW-0496">Mitochondrion</keyword>
<sequence length="218" mass="24485">MKELNRPLEDVCNIWEYDEQVLALMNRVEVKSSNHLGMDALVFPSEVEKTALLEFFRDIDFDETTTVDETPIDESEASGVSPGPTETSALSQLDITDLEIRTPENLEFLAMPLTDPTFQFAFLKRASQLTGYRVPDPEISSVTEISSLLKLFTAASKPKPAKLADILIAEGKFAALPNVKIFDRRQTPIDQEKEVGRWKIIEEELTKRGLPVTGRVKT</sequence>
<evidence type="ECO:0000256" key="2">
    <source>
        <dbReference type="ARBA" id="ARBA00008860"/>
    </source>
</evidence>
<comment type="similarity">
    <text evidence="2">Belongs to the mitochondrion-specific ribosomal protein mL50 family.</text>
</comment>
<protein>
    <recommendedName>
        <fullName evidence="6">Large ribosomal subunit protein mL50</fullName>
    </recommendedName>
</protein>
<dbReference type="AlphaFoldDB" id="C4JJ20"/>
<dbReference type="GO" id="GO:1990904">
    <property type="term" value="C:ribonucleoprotein complex"/>
    <property type="evidence" value="ECO:0007669"/>
    <property type="project" value="UniProtKB-KW"/>
</dbReference>
<dbReference type="GO" id="GO:0005840">
    <property type="term" value="C:ribosome"/>
    <property type="evidence" value="ECO:0007669"/>
    <property type="project" value="UniProtKB-KW"/>
</dbReference>
<dbReference type="VEuPathDB" id="FungiDB:UREG_01627"/>
<keyword evidence="5" id="KW-0687">Ribonucleoprotein</keyword>
<evidence type="ECO:0000256" key="5">
    <source>
        <dbReference type="ARBA" id="ARBA00023274"/>
    </source>
</evidence>
<dbReference type="InParanoid" id="C4JJ20"/>
<evidence type="ECO:0000256" key="6">
    <source>
        <dbReference type="ARBA" id="ARBA00035183"/>
    </source>
</evidence>
<proteinExistence type="inferred from homology"/>
<feature type="compositionally biased region" description="Acidic residues" evidence="7">
    <location>
        <begin position="66"/>
        <end position="76"/>
    </location>
</feature>
<dbReference type="Pfam" id="PF10501">
    <property type="entry name" value="Ribosomal_L50"/>
    <property type="match status" value="1"/>
</dbReference>
<accession>C4JJ20</accession>
<evidence type="ECO:0000256" key="7">
    <source>
        <dbReference type="SAM" id="MobiDB-lite"/>
    </source>
</evidence>
<evidence type="ECO:0000313" key="8">
    <source>
        <dbReference type="EMBL" id="EEP76778.1"/>
    </source>
</evidence>